<keyword evidence="1" id="KW-1133">Transmembrane helix</keyword>
<keyword evidence="3" id="KW-1185">Reference proteome</keyword>
<feature type="transmembrane region" description="Helical" evidence="1">
    <location>
        <begin position="123"/>
        <end position="139"/>
    </location>
</feature>
<name>A0A2Z2MP82_9EURY</name>
<feature type="transmembrane region" description="Helical" evidence="1">
    <location>
        <begin position="173"/>
        <end position="189"/>
    </location>
</feature>
<gene>
    <name evidence="2" type="ORF">A3L11_04085</name>
</gene>
<dbReference type="AlphaFoldDB" id="A0A2Z2MP82"/>
<dbReference type="OrthoDB" id="102652at2157"/>
<keyword evidence="1" id="KW-0812">Transmembrane</keyword>
<feature type="transmembrane region" description="Helical" evidence="1">
    <location>
        <begin position="32"/>
        <end position="49"/>
    </location>
</feature>
<keyword evidence="1" id="KW-0472">Membrane</keyword>
<dbReference type="KEGG" id="tsl:A3L11_04085"/>
<evidence type="ECO:0000313" key="2">
    <source>
        <dbReference type="EMBL" id="ASJ08454.1"/>
    </source>
</evidence>
<organism evidence="2 3">
    <name type="scientific">Thermococcus siculi</name>
    <dbReference type="NCBI Taxonomy" id="72803"/>
    <lineage>
        <taxon>Archaea</taxon>
        <taxon>Methanobacteriati</taxon>
        <taxon>Methanobacteriota</taxon>
        <taxon>Thermococci</taxon>
        <taxon>Thermococcales</taxon>
        <taxon>Thermococcaceae</taxon>
        <taxon>Thermococcus</taxon>
    </lineage>
</organism>
<evidence type="ECO:0000256" key="1">
    <source>
        <dbReference type="SAM" id="Phobius"/>
    </source>
</evidence>
<reference evidence="2 3" key="1">
    <citation type="submission" date="2016-04" db="EMBL/GenBank/DDBJ databases">
        <title>Complete genome sequence of Thermococcus siculi type strain RG-20.</title>
        <authorList>
            <person name="Oger P.M."/>
        </authorList>
    </citation>
    <scope>NUCLEOTIDE SEQUENCE [LARGE SCALE GENOMIC DNA]</scope>
    <source>
        <strain evidence="2 3">RG-20</strain>
    </source>
</reference>
<feature type="transmembrane region" description="Helical" evidence="1">
    <location>
        <begin position="101"/>
        <end position="117"/>
    </location>
</feature>
<dbReference type="GeneID" id="33317389"/>
<dbReference type="EMBL" id="CP015103">
    <property type="protein sequence ID" value="ASJ08454.1"/>
    <property type="molecule type" value="Genomic_DNA"/>
</dbReference>
<accession>A0A2Z2MP82</accession>
<feature type="transmembrane region" description="Helical" evidence="1">
    <location>
        <begin position="151"/>
        <end position="167"/>
    </location>
</feature>
<sequence>MKVRTGWSYVSSFVLVSIALLTLLYILTGIDAFWDLSGILFWVSLSLLWPRSVKFEKSALILEWGWPKVVFRRKILLQDIREVINVSSAERLRLIRYMKDAYLWLVLWLSVGLIGILKNAPPGPYLWGNWIFWGIAGFIREAVPIGNRVRLFVSVLGTAFLVAAIVYPTSPDAAFYFVAIGVLMAFFFADEENRPSGVLLITDEGWYIVAPMGGEGRFLNQLAQVVNEKNPGGEGGGF</sequence>
<feature type="transmembrane region" description="Helical" evidence="1">
    <location>
        <begin position="7"/>
        <end position="26"/>
    </location>
</feature>
<dbReference type="Proteomes" id="UP000250125">
    <property type="component" value="Chromosome"/>
</dbReference>
<dbReference type="RefSeq" id="WP_088855691.1">
    <property type="nucleotide sequence ID" value="NZ_CP015103.1"/>
</dbReference>
<evidence type="ECO:0000313" key="3">
    <source>
        <dbReference type="Proteomes" id="UP000250125"/>
    </source>
</evidence>
<protein>
    <submittedName>
        <fullName evidence="2">Uncharacterized protein</fullName>
    </submittedName>
</protein>
<proteinExistence type="predicted"/>